<dbReference type="HOGENOM" id="CLU_024251_2_3_9"/>
<protein>
    <recommendedName>
        <fullName evidence="4 9">Triosephosphate isomerase</fullName>
        <shortName evidence="9">TIM</shortName>
        <shortName evidence="9">TPI</shortName>
        <ecNumber evidence="3 9">5.3.1.1</ecNumber>
    </recommendedName>
    <alternativeName>
        <fullName evidence="9">Triose-phosphate isomerase</fullName>
    </alternativeName>
</protein>
<dbReference type="Pfam" id="PF00121">
    <property type="entry name" value="TIM"/>
    <property type="match status" value="1"/>
</dbReference>
<reference evidence="11 12" key="1">
    <citation type="journal article" date="2011" name="J. Bacteriol.">
        <title>Genome sequence of Brevibacillus laterosporus LMG 15441, a pathogen of invertebrates.</title>
        <authorList>
            <person name="Djukic M."/>
            <person name="Poehlein A."/>
            <person name="Thurmer A."/>
            <person name="Daniel R."/>
        </authorList>
    </citation>
    <scope>NUCLEOTIDE SEQUENCE [LARGE SCALE GENOMIC DNA]</scope>
    <source>
        <strain evidence="11 12">LMG 15441</strain>
    </source>
</reference>
<dbReference type="GO" id="GO:0006094">
    <property type="term" value="P:gluconeogenesis"/>
    <property type="evidence" value="ECO:0007669"/>
    <property type="project" value="UniProtKB-UniRule"/>
</dbReference>
<evidence type="ECO:0000256" key="7">
    <source>
        <dbReference type="ARBA" id="ARBA00023152"/>
    </source>
</evidence>
<feature type="binding site" evidence="9">
    <location>
        <position position="172"/>
    </location>
    <ligand>
        <name>substrate</name>
    </ligand>
</feature>
<proteinExistence type="inferred from homology"/>
<dbReference type="GO" id="GO:0046166">
    <property type="term" value="P:glyceraldehyde-3-phosphate biosynthetic process"/>
    <property type="evidence" value="ECO:0007669"/>
    <property type="project" value="TreeGrafter"/>
</dbReference>
<comment type="subcellular location">
    <subcellularLocation>
        <location evidence="9 10">Cytoplasm</location>
    </subcellularLocation>
</comment>
<dbReference type="HAMAP" id="MF_00147_B">
    <property type="entry name" value="TIM_B"/>
    <property type="match status" value="1"/>
</dbReference>
<feature type="active site" description="Electrophile" evidence="9">
    <location>
        <position position="94"/>
    </location>
</feature>
<keyword evidence="8 9" id="KW-0413">Isomerase</keyword>
<keyword evidence="12" id="KW-1185">Reference proteome</keyword>
<dbReference type="GO" id="GO:0004807">
    <property type="term" value="F:triose-phosphate isomerase activity"/>
    <property type="evidence" value="ECO:0007669"/>
    <property type="project" value="UniProtKB-UniRule"/>
</dbReference>
<name>A0A075RH97_BRELA</name>
<dbReference type="GO" id="GO:0006096">
    <property type="term" value="P:glycolytic process"/>
    <property type="evidence" value="ECO:0007669"/>
    <property type="project" value="UniProtKB-UniRule"/>
</dbReference>
<dbReference type="InterPro" id="IPR035990">
    <property type="entry name" value="TIM_sf"/>
</dbReference>
<dbReference type="NCBIfam" id="TIGR00419">
    <property type="entry name" value="tim"/>
    <property type="match status" value="1"/>
</dbReference>
<dbReference type="STRING" id="1042163.BRLA_c043000"/>
<dbReference type="InterPro" id="IPR022896">
    <property type="entry name" value="TrioseP_Isoase_bac/euk"/>
</dbReference>
<feature type="binding site" evidence="9">
    <location>
        <begin position="233"/>
        <end position="234"/>
    </location>
    <ligand>
        <name>substrate</name>
    </ligand>
</feature>
<evidence type="ECO:0000256" key="10">
    <source>
        <dbReference type="RuleBase" id="RU363013"/>
    </source>
</evidence>
<dbReference type="eggNOG" id="COG0149">
    <property type="taxonomic scope" value="Bacteria"/>
</dbReference>
<accession>A0A075RH97</accession>
<dbReference type="PANTHER" id="PTHR21139">
    <property type="entry name" value="TRIOSEPHOSPHATE ISOMERASE"/>
    <property type="match status" value="1"/>
</dbReference>
<evidence type="ECO:0000313" key="11">
    <source>
        <dbReference type="EMBL" id="AIG28575.1"/>
    </source>
</evidence>
<evidence type="ECO:0000256" key="5">
    <source>
        <dbReference type="ARBA" id="ARBA00022432"/>
    </source>
</evidence>
<feature type="binding site" evidence="9">
    <location>
        <begin position="9"/>
        <end position="11"/>
    </location>
    <ligand>
        <name>substrate</name>
    </ligand>
</feature>
<dbReference type="AlphaFoldDB" id="A0A075RH97"/>
<dbReference type="Gene3D" id="3.20.20.70">
    <property type="entry name" value="Aldolase class I"/>
    <property type="match status" value="1"/>
</dbReference>
<sequence length="251" mass="27027">MRTPIIAGNWKMFKTIAEATTFASQLPKEDQAPQIEKVICAPFTNLPALAEQFKGTPYKLGAQNVHFEETGAFTGEISPLMLKELGVEYVIIGHSERRQYFNETDETVNKKAKAILAHGMKPIVCVGESLEEYEANTTENVVRTQTEAALSGLTAEQVKETVIAYEPIWAIGTGKSSTAENANKTIAFIRSVIAGAFDANTAAQVRIQYGGSVKPENVASYMGESDIDGALVGGASLTVEGYMGLVNGVQQ</sequence>
<comment type="function">
    <text evidence="9">Involved in the gluconeogenesis. Catalyzes stereospecifically the conversion of dihydroxyacetone phosphate (DHAP) to D-glyceraldehyde-3-phosphate (G3P).</text>
</comment>
<comment type="similarity">
    <text evidence="2 9 10">Belongs to the triosephosphate isomerase family.</text>
</comment>
<dbReference type="PROSITE" id="PS00171">
    <property type="entry name" value="TIM_1"/>
    <property type="match status" value="1"/>
</dbReference>
<dbReference type="PROSITE" id="PS51440">
    <property type="entry name" value="TIM_2"/>
    <property type="match status" value="1"/>
</dbReference>
<evidence type="ECO:0000256" key="3">
    <source>
        <dbReference type="ARBA" id="ARBA00011940"/>
    </source>
</evidence>
<dbReference type="UniPathway" id="UPA00138"/>
<dbReference type="EMBL" id="CP007806">
    <property type="protein sequence ID" value="AIG28575.1"/>
    <property type="molecule type" value="Genomic_DNA"/>
</dbReference>
<gene>
    <name evidence="9" type="primary">tpiA</name>
    <name evidence="11" type="ORF">BRLA_c043000</name>
</gene>
<comment type="catalytic activity">
    <reaction evidence="9 10">
        <text>D-glyceraldehyde 3-phosphate = dihydroxyacetone phosphate</text>
        <dbReference type="Rhea" id="RHEA:18585"/>
        <dbReference type="ChEBI" id="CHEBI:57642"/>
        <dbReference type="ChEBI" id="CHEBI:59776"/>
        <dbReference type="EC" id="5.3.1.1"/>
    </reaction>
</comment>
<evidence type="ECO:0000313" key="12">
    <source>
        <dbReference type="Proteomes" id="UP000005850"/>
    </source>
</evidence>
<evidence type="ECO:0000256" key="8">
    <source>
        <dbReference type="ARBA" id="ARBA00023235"/>
    </source>
</evidence>
<evidence type="ECO:0000256" key="6">
    <source>
        <dbReference type="ARBA" id="ARBA00022490"/>
    </source>
</evidence>
<evidence type="ECO:0000256" key="9">
    <source>
        <dbReference type="HAMAP-Rule" id="MF_00147"/>
    </source>
</evidence>
<dbReference type="EC" id="5.3.1.1" evidence="3 9"/>
<dbReference type="InterPro" id="IPR013785">
    <property type="entry name" value="Aldolase_TIM"/>
</dbReference>
<keyword evidence="6 9" id="KW-0963">Cytoplasm</keyword>
<dbReference type="Proteomes" id="UP000005850">
    <property type="component" value="Chromosome"/>
</dbReference>
<dbReference type="KEGG" id="blr:BRLA_c043000"/>
<dbReference type="InterPro" id="IPR020861">
    <property type="entry name" value="Triosephosphate_isomerase_AS"/>
</dbReference>
<dbReference type="PANTHER" id="PTHR21139:SF42">
    <property type="entry name" value="TRIOSEPHOSPHATE ISOMERASE"/>
    <property type="match status" value="1"/>
</dbReference>
<feature type="active site" description="Proton acceptor" evidence="9">
    <location>
        <position position="166"/>
    </location>
</feature>
<feature type="binding site" evidence="9">
    <location>
        <position position="212"/>
    </location>
    <ligand>
        <name>substrate</name>
    </ligand>
</feature>
<dbReference type="GO" id="GO:0005829">
    <property type="term" value="C:cytosol"/>
    <property type="evidence" value="ECO:0007669"/>
    <property type="project" value="TreeGrafter"/>
</dbReference>
<dbReference type="CDD" id="cd00311">
    <property type="entry name" value="TIM"/>
    <property type="match status" value="1"/>
</dbReference>
<evidence type="ECO:0000256" key="1">
    <source>
        <dbReference type="ARBA" id="ARBA00004680"/>
    </source>
</evidence>
<dbReference type="InterPro" id="IPR000652">
    <property type="entry name" value="Triosephosphate_isomerase"/>
</dbReference>
<comment type="pathway">
    <text evidence="9 10">Carbohydrate biosynthesis; gluconeogenesis.</text>
</comment>
<dbReference type="SUPFAM" id="SSF51351">
    <property type="entry name" value="Triosephosphate isomerase (TIM)"/>
    <property type="match status" value="1"/>
</dbReference>
<dbReference type="FunFam" id="3.20.20.70:FF:000016">
    <property type="entry name" value="Triosephosphate isomerase"/>
    <property type="match status" value="1"/>
</dbReference>
<organism evidence="11 12">
    <name type="scientific">Brevibacillus laterosporus LMG 15441</name>
    <dbReference type="NCBI Taxonomy" id="1042163"/>
    <lineage>
        <taxon>Bacteria</taxon>
        <taxon>Bacillati</taxon>
        <taxon>Bacillota</taxon>
        <taxon>Bacilli</taxon>
        <taxon>Bacillales</taxon>
        <taxon>Paenibacillaceae</taxon>
        <taxon>Brevibacillus</taxon>
    </lineage>
</organism>
<comment type="pathway">
    <text evidence="1 9 10">Carbohydrate degradation; glycolysis; D-glyceraldehyde 3-phosphate from glycerone phosphate: step 1/1.</text>
</comment>
<keyword evidence="7 9" id="KW-0324">Glycolysis</keyword>
<dbReference type="UniPathway" id="UPA00109">
    <property type="reaction ID" value="UER00189"/>
</dbReference>
<dbReference type="RefSeq" id="WP_003334394.1">
    <property type="nucleotide sequence ID" value="NZ_CP007806.1"/>
</dbReference>
<evidence type="ECO:0000256" key="4">
    <source>
        <dbReference type="ARBA" id="ARBA00019397"/>
    </source>
</evidence>
<evidence type="ECO:0000256" key="2">
    <source>
        <dbReference type="ARBA" id="ARBA00007422"/>
    </source>
</evidence>
<comment type="subunit">
    <text evidence="9 10">Homodimer.</text>
</comment>
<keyword evidence="5 9" id="KW-0312">Gluconeogenesis</keyword>
<dbReference type="GO" id="GO:0019563">
    <property type="term" value="P:glycerol catabolic process"/>
    <property type="evidence" value="ECO:0007669"/>
    <property type="project" value="TreeGrafter"/>
</dbReference>